<dbReference type="InterPro" id="IPR048813">
    <property type="entry name" value="GP7-like"/>
</dbReference>
<evidence type="ECO:0000256" key="1">
    <source>
        <dbReference type="SAM" id="MobiDB-lite"/>
    </source>
</evidence>
<reference evidence="2" key="1">
    <citation type="journal article" date="2015" name="Nature">
        <title>Complex archaea that bridge the gap between prokaryotes and eukaryotes.</title>
        <authorList>
            <person name="Spang A."/>
            <person name="Saw J.H."/>
            <person name="Jorgensen S.L."/>
            <person name="Zaremba-Niedzwiedzka K."/>
            <person name="Martijn J."/>
            <person name="Lind A.E."/>
            <person name="van Eijk R."/>
            <person name="Schleper C."/>
            <person name="Guy L."/>
            <person name="Ettema T.J."/>
        </authorList>
    </citation>
    <scope>NUCLEOTIDE SEQUENCE</scope>
</reference>
<dbReference type="Pfam" id="PF20911">
    <property type="entry name" value="GP7"/>
    <property type="match status" value="1"/>
</dbReference>
<comment type="caution">
    <text evidence="2">The sequence shown here is derived from an EMBL/GenBank/DDBJ whole genome shotgun (WGS) entry which is preliminary data.</text>
</comment>
<protein>
    <submittedName>
        <fullName evidence="2">Uncharacterized protein</fullName>
    </submittedName>
</protein>
<dbReference type="EMBL" id="LAZR01016819">
    <property type="protein sequence ID" value="KKM02875.1"/>
    <property type="molecule type" value="Genomic_DNA"/>
</dbReference>
<proteinExistence type="predicted"/>
<sequence length="288" mass="32078">SHQHRRTTSRPKPSRRTMYKGTTSTALVSEVIDEPIILFEARSEIDEDEVDTVENGNEIRLQEDGAQAAGMIDSFANAIFNDVRTSGAEYLNGLKSRMTTISHPGGSSTSLPYVWDNGGTSSTLTSMYLVQWGIESSFAIYPSGNIKAGTTLGVDARNKGKEKVTESASSLAVYYAYVTQFKKWCGLVVRDDRKVARIGNIETSTTGSNRFDEDILIRALRHGRFDKRKTRLYCNPYLAADLDIRAKDKGNIQWSTGEIWGKKVTMFLDIPIRVLDENIITATETQLT</sequence>
<feature type="compositionally biased region" description="Basic residues" evidence="1">
    <location>
        <begin position="1"/>
        <end position="18"/>
    </location>
</feature>
<dbReference type="NCBIfam" id="NF045672">
    <property type="entry name" value="MCP_gp7_epsi_15"/>
    <property type="match status" value="1"/>
</dbReference>
<organism evidence="2">
    <name type="scientific">marine sediment metagenome</name>
    <dbReference type="NCBI Taxonomy" id="412755"/>
    <lineage>
        <taxon>unclassified sequences</taxon>
        <taxon>metagenomes</taxon>
        <taxon>ecological metagenomes</taxon>
    </lineage>
</organism>
<feature type="region of interest" description="Disordered" evidence="1">
    <location>
        <begin position="1"/>
        <end position="20"/>
    </location>
</feature>
<feature type="non-terminal residue" evidence="2">
    <location>
        <position position="1"/>
    </location>
</feature>
<accession>A0A0F9GVM6</accession>
<name>A0A0F9GVM6_9ZZZZ</name>
<dbReference type="AlphaFoldDB" id="A0A0F9GVM6"/>
<evidence type="ECO:0000313" key="2">
    <source>
        <dbReference type="EMBL" id="KKM02875.1"/>
    </source>
</evidence>
<gene>
    <name evidence="2" type="ORF">LCGC14_1780030</name>
</gene>